<name>A0ACB9R7B5_9MYRT</name>
<evidence type="ECO:0000313" key="2">
    <source>
        <dbReference type="Proteomes" id="UP001057402"/>
    </source>
</evidence>
<organism evidence="1 2">
    <name type="scientific">Melastoma candidum</name>
    <dbReference type="NCBI Taxonomy" id="119954"/>
    <lineage>
        <taxon>Eukaryota</taxon>
        <taxon>Viridiplantae</taxon>
        <taxon>Streptophyta</taxon>
        <taxon>Embryophyta</taxon>
        <taxon>Tracheophyta</taxon>
        <taxon>Spermatophyta</taxon>
        <taxon>Magnoliopsida</taxon>
        <taxon>eudicotyledons</taxon>
        <taxon>Gunneridae</taxon>
        <taxon>Pentapetalae</taxon>
        <taxon>rosids</taxon>
        <taxon>malvids</taxon>
        <taxon>Myrtales</taxon>
        <taxon>Melastomataceae</taxon>
        <taxon>Melastomatoideae</taxon>
        <taxon>Melastomateae</taxon>
        <taxon>Melastoma</taxon>
    </lineage>
</organism>
<protein>
    <submittedName>
        <fullName evidence="1">Uncharacterized protein</fullName>
    </submittedName>
</protein>
<evidence type="ECO:0000313" key="1">
    <source>
        <dbReference type="EMBL" id="KAI4373549.1"/>
    </source>
</evidence>
<gene>
    <name evidence="1" type="ORF">MLD38_011665</name>
</gene>
<comment type="caution">
    <text evidence="1">The sequence shown here is derived from an EMBL/GenBank/DDBJ whole genome shotgun (WGS) entry which is preliminary data.</text>
</comment>
<dbReference type="EMBL" id="CM042883">
    <property type="protein sequence ID" value="KAI4373549.1"/>
    <property type="molecule type" value="Genomic_DNA"/>
</dbReference>
<sequence length="149" mass="17283">MPLPYGIWHDTDVRHRLGGEFDIWFSTHRLRWHLVSRLKSQIISLEISKPLPTNQLGETWIRGPNMTKATQSKVDKQGWVHTGDLGYFDDDDRLFVVDRIEELIKYKGFQVVCSGHAYRRLRKMTFVDPVPISTGCLLEDPVEKADTES</sequence>
<proteinExistence type="predicted"/>
<dbReference type="Proteomes" id="UP001057402">
    <property type="component" value="Chromosome 4"/>
</dbReference>
<reference evidence="2" key="1">
    <citation type="journal article" date="2023" name="Front. Plant Sci.">
        <title>Chromosomal-level genome assembly of Melastoma candidum provides insights into trichome evolution.</title>
        <authorList>
            <person name="Zhong Y."/>
            <person name="Wu W."/>
            <person name="Sun C."/>
            <person name="Zou P."/>
            <person name="Liu Y."/>
            <person name="Dai S."/>
            <person name="Zhou R."/>
        </authorList>
    </citation>
    <scope>NUCLEOTIDE SEQUENCE [LARGE SCALE GENOMIC DNA]</scope>
</reference>
<keyword evidence="2" id="KW-1185">Reference proteome</keyword>
<accession>A0ACB9R7B5</accession>